<feature type="transmembrane region" description="Helical" evidence="7">
    <location>
        <begin position="12"/>
        <end position="28"/>
    </location>
</feature>
<feature type="transmembrane region" description="Helical" evidence="7">
    <location>
        <begin position="71"/>
        <end position="90"/>
    </location>
</feature>
<dbReference type="Pfam" id="PF04039">
    <property type="entry name" value="MnhB"/>
    <property type="match status" value="1"/>
</dbReference>
<feature type="domain" description="Na+/H+ antiporter MnhB subunit-related protein" evidence="8">
    <location>
        <begin position="107"/>
        <end position="228"/>
    </location>
</feature>
<dbReference type="PANTHER" id="PTHR33932">
    <property type="entry name" value="NA(+)/H(+) ANTIPORTER SUBUNIT B"/>
    <property type="match status" value="1"/>
</dbReference>
<evidence type="ECO:0000313" key="10">
    <source>
        <dbReference type="EMBL" id="SNY26605.1"/>
    </source>
</evidence>
<name>A0A285GSZ3_9FIRM</name>
<keyword evidence="4 7" id="KW-0812">Transmembrane</keyword>
<dbReference type="OrthoDB" id="9798859at2"/>
<comment type="subcellular location">
    <subcellularLocation>
        <location evidence="1">Cell membrane</location>
        <topology evidence="1">Multi-pass membrane protein</topology>
    </subcellularLocation>
</comment>
<dbReference type="PANTHER" id="PTHR33932:SF4">
    <property type="entry name" value="NA(+)_H(+) ANTIPORTER SUBUNIT B"/>
    <property type="match status" value="1"/>
</dbReference>
<feature type="transmembrane region" description="Helical" evidence="7">
    <location>
        <begin position="211"/>
        <end position="235"/>
    </location>
</feature>
<keyword evidence="3" id="KW-1003">Cell membrane</keyword>
<evidence type="ECO:0000256" key="7">
    <source>
        <dbReference type="SAM" id="Phobius"/>
    </source>
</evidence>
<evidence type="ECO:0000256" key="3">
    <source>
        <dbReference type="ARBA" id="ARBA00022475"/>
    </source>
</evidence>
<dbReference type="Pfam" id="PF20501">
    <property type="entry name" value="MbhE"/>
    <property type="match status" value="1"/>
</dbReference>
<feature type="transmembrane region" description="Helical" evidence="7">
    <location>
        <begin position="167"/>
        <end position="191"/>
    </location>
</feature>
<evidence type="ECO:0000256" key="6">
    <source>
        <dbReference type="ARBA" id="ARBA00023136"/>
    </source>
</evidence>
<evidence type="ECO:0000313" key="11">
    <source>
        <dbReference type="Proteomes" id="UP000219573"/>
    </source>
</evidence>
<feature type="transmembrane region" description="Helical" evidence="7">
    <location>
        <begin position="134"/>
        <end position="155"/>
    </location>
</feature>
<feature type="domain" description="MrpA C-terminal/MbhE" evidence="9">
    <location>
        <begin position="34"/>
        <end position="83"/>
    </location>
</feature>
<dbReference type="InterPro" id="IPR050622">
    <property type="entry name" value="CPA3_antiporter_subunitB"/>
</dbReference>
<dbReference type="InterPro" id="IPR007182">
    <property type="entry name" value="MnhB"/>
</dbReference>
<evidence type="ECO:0000256" key="5">
    <source>
        <dbReference type="ARBA" id="ARBA00022989"/>
    </source>
</evidence>
<comment type="similarity">
    <text evidence="2">Belongs to the CPA3 antiporters (TC 2.A.63) subunit B family.</text>
</comment>
<proteinExistence type="inferred from homology"/>
<evidence type="ECO:0000256" key="2">
    <source>
        <dbReference type="ARBA" id="ARBA00009425"/>
    </source>
</evidence>
<protein>
    <submittedName>
        <fullName evidence="10">Multicomponent Na+:H+ antiporter subunit B</fullName>
    </submittedName>
</protein>
<dbReference type="AlphaFoldDB" id="A0A285GSZ3"/>
<reference evidence="11" key="1">
    <citation type="submission" date="2017-09" db="EMBL/GenBank/DDBJ databases">
        <authorList>
            <person name="Varghese N."/>
            <person name="Submissions S."/>
        </authorList>
    </citation>
    <scope>NUCLEOTIDE SEQUENCE [LARGE SCALE GENOMIC DNA]</scope>
    <source>
        <strain evidence="11">MSL47</strain>
    </source>
</reference>
<dbReference type="Proteomes" id="UP000219573">
    <property type="component" value="Unassembled WGS sequence"/>
</dbReference>
<keyword evidence="5 7" id="KW-1133">Transmembrane helix</keyword>
<accession>A0A285GSZ3</accession>
<feature type="transmembrane region" description="Helical" evidence="7">
    <location>
        <begin position="102"/>
        <end position="128"/>
    </location>
</feature>
<evidence type="ECO:0000259" key="8">
    <source>
        <dbReference type="Pfam" id="PF04039"/>
    </source>
</evidence>
<dbReference type="RefSeq" id="WP_097017602.1">
    <property type="nucleotide sequence ID" value="NZ_OBDZ01000010.1"/>
</dbReference>
<dbReference type="EMBL" id="OBDZ01000010">
    <property type="protein sequence ID" value="SNY26605.1"/>
    <property type="molecule type" value="Genomic_DNA"/>
</dbReference>
<sequence length="238" mass="25780">MSRVHKIFRKFYKIGLVLFLAIFLLFIFDEIQNLDIKRYLSEHYISEGVQETGAINLVTSVLYDYRGFDTLGEATVILTAAATLSFMTPIKKVKMLGTEFTIIIYQTIIIIIPFLVVLGMNLIFFGHISPGGGFVGGVILAMIPILVTINYGITFSENKLKPNHKSLLEGIGAIGFILLGLLGIFAGSNFLASGQANFGLGNPGELISAGLIPYLNLMIGIKVGAGLAAIFNSLIKEG</sequence>
<keyword evidence="6 7" id="KW-0472">Membrane</keyword>
<dbReference type="InterPro" id="IPR046806">
    <property type="entry name" value="MrpA_C/MbhE"/>
</dbReference>
<dbReference type="GO" id="GO:0005886">
    <property type="term" value="C:plasma membrane"/>
    <property type="evidence" value="ECO:0007669"/>
    <property type="project" value="UniProtKB-SubCell"/>
</dbReference>
<evidence type="ECO:0000259" key="9">
    <source>
        <dbReference type="Pfam" id="PF20501"/>
    </source>
</evidence>
<evidence type="ECO:0000256" key="1">
    <source>
        <dbReference type="ARBA" id="ARBA00004651"/>
    </source>
</evidence>
<keyword evidence="11" id="KW-1185">Reference proteome</keyword>
<evidence type="ECO:0000256" key="4">
    <source>
        <dbReference type="ARBA" id="ARBA00022692"/>
    </source>
</evidence>
<gene>
    <name evidence="10" type="ORF">SAMN06265827_11025</name>
</gene>
<organism evidence="10 11">
    <name type="scientific">Orenia metallireducens</name>
    <dbReference type="NCBI Taxonomy" id="1413210"/>
    <lineage>
        <taxon>Bacteria</taxon>
        <taxon>Bacillati</taxon>
        <taxon>Bacillota</taxon>
        <taxon>Clostridia</taxon>
        <taxon>Halanaerobiales</taxon>
        <taxon>Halobacteroidaceae</taxon>
        <taxon>Orenia</taxon>
    </lineage>
</organism>